<feature type="region of interest" description="Disordered" evidence="1">
    <location>
        <begin position="277"/>
        <end position="318"/>
    </location>
</feature>
<dbReference type="InterPro" id="IPR000857">
    <property type="entry name" value="MyTH4_dom"/>
</dbReference>
<dbReference type="PANTHER" id="PTHR45876">
    <property type="entry name" value="FI04035P"/>
    <property type="match status" value="1"/>
</dbReference>
<feature type="compositionally biased region" description="Low complexity" evidence="1">
    <location>
        <begin position="295"/>
        <end position="305"/>
    </location>
</feature>
<dbReference type="EMBL" id="CAJPWZ010000863">
    <property type="protein sequence ID" value="CAG2201741.1"/>
    <property type="molecule type" value="Genomic_DNA"/>
</dbReference>
<feature type="domain" description="MyTH4" evidence="3">
    <location>
        <begin position="812"/>
        <end position="908"/>
    </location>
</feature>
<dbReference type="SUPFAM" id="SSF51045">
    <property type="entry name" value="WW domain"/>
    <property type="match status" value="1"/>
</dbReference>
<feature type="compositionally biased region" description="Low complexity" evidence="1">
    <location>
        <begin position="193"/>
        <end position="214"/>
    </location>
</feature>
<feature type="domain" description="WW" evidence="2">
    <location>
        <begin position="46"/>
        <end position="74"/>
    </location>
</feature>
<dbReference type="PANTHER" id="PTHR45876:SF8">
    <property type="entry name" value="FI04035P"/>
    <property type="match status" value="1"/>
</dbReference>
<proteinExistence type="predicted"/>
<accession>A0A8S3QY99</accession>
<evidence type="ECO:0000313" key="5">
    <source>
        <dbReference type="Proteomes" id="UP000683360"/>
    </source>
</evidence>
<dbReference type="InterPro" id="IPR038185">
    <property type="entry name" value="MyTH4_dom_sf"/>
</dbReference>
<comment type="caution">
    <text evidence="4">The sequence shown here is derived from an EMBL/GenBank/DDBJ whole genome shotgun (WGS) entry which is preliminary data.</text>
</comment>
<dbReference type="InterPro" id="IPR001202">
    <property type="entry name" value="WW_dom"/>
</dbReference>
<feature type="compositionally biased region" description="Basic and acidic residues" evidence="1">
    <location>
        <begin position="106"/>
        <end position="120"/>
    </location>
</feature>
<feature type="compositionally biased region" description="Polar residues" evidence="1">
    <location>
        <begin position="385"/>
        <end position="404"/>
    </location>
</feature>
<evidence type="ECO:0000256" key="1">
    <source>
        <dbReference type="SAM" id="MobiDB-lite"/>
    </source>
</evidence>
<dbReference type="AlphaFoldDB" id="A0A8S3QY99"/>
<feature type="region of interest" description="Disordered" evidence="1">
    <location>
        <begin position="357"/>
        <end position="485"/>
    </location>
</feature>
<evidence type="ECO:0000259" key="3">
    <source>
        <dbReference type="PROSITE" id="PS51016"/>
    </source>
</evidence>
<dbReference type="GO" id="GO:0005856">
    <property type="term" value="C:cytoskeleton"/>
    <property type="evidence" value="ECO:0007669"/>
    <property type="project" value="InterPro"/>
</dbReference>
<dbReference type="GO" id="GO:0005737">
    <property type="term" value="C:cytoplasm"/>
    <property type="evidence" value="ECO:0007669"/>
    <property type="project" value="TreeGrafter"/>
</dbReference>
<sequence length="908" mass="102876">MAERWEWVEIIEPRTKEHMYANLTTGECVWDPPPGVKIKKTDNNQWWELFDPNTSRFYYYNASSQKTVWHRPTNCDKLQKTVWHRPTNCDIIPLAKLQTLKQNTEVRNEDLDRLSSKREISTQTPVAQTRREHPKNIRTGSIKSGGAPQTSPNVSRKQRFSRQDSNSSQSSSSRHDSFKEVSVNGENVRRRSSQSSQSTQAGYSSSSPPVSSSVLRRESSTDMSPRGYDSPRSARAHSMQRSVSEVTPSALPVRSNSYRFTNYGRDDSQPHYAKIRAHDDSDLSYSNRSKRHGSDYGSRSDSYSSPNPEMYSSAFGYSTNQNSVPQELHDRLYSPVLTTNKDQECIAFSQDIVAQQGHASPIPQKQKLRSFPRTNPSFVGVPKRNGSTTYKRLNVEQQPVSYEPTSVPDPGTFGTSDIVIAPGDYVGGHYYHPHERSDSDTSHSSTRAVRHERADSQTSFSSRNRDLSDSQSSQGSLRDMHSSHGSLRLQQLQSEMKGFNDSISSRGSHKSAGDIDIVHVKSGSQLSHDSRVSDDSEPDYANVPTQSERTPSFPTNLNDATNFKEVLKDNQNILNYPEDFQPNTNRHSREKVILNYPHDFQIDPSMLNEQYGHLMNRGHRSAPVFENFPGEVELNQSFEDVEDASNMYSVNDSPPGFDLSHHTSLKRKKPEKGDSLTGSPAMEKSHSMQADMMQQRPASMVVPYQTETNVSISPSIGSLNRQNRAGTAPPIRSASPLSQKQKLHSETDIENYMNRHKKGLFGKKISYEAMLVWQKHRSSAMGNVCDCLFVEYEPLDETDAVVYINLKQRHVFQSDLIQKPILRTEDKGVKKDACEVFRLIQVYMADRKGKGTQISNAQEIIIKGWHCVALRDEIYMQLCKQTTDNLKLESLQKGWELMAVCLNFFLQL</sequence>
<dbReference type="PROSITE" id="PS51016">
    <property type="entry name" value="MYTH4"/>
    <property type="match status" value="1"/>
</dbReference>
<dbReference type="Gene3D" id="2.20.70.10">
    <property type="match status" value="1"/>
</dbReference>
<organism evidence="4 5">
    <name type="scientific">Mytilus edulis</name>
    <name type="common">Blue mussel</name>
    <dbReference type="NCBI Taxonomy" id="6550"/>
    <lineage>
        <taxon>Eukaryota</taxon>
        <taxon>Metazoa</taxon>
        <taxon>Spiralia</taxon>
        <taxon>Lophotrochozoa</taxon>
        <taxon>Mollusca</taxon>
        <taxon>Bivalvia</taxon>
        <taxon>Autobranchia</taxon>
        <taxon>Pteriomorphia</taxon>
        <taxon>Mytilida</taxon>
        <taxon>Mytiloidea</taxon>
        <taxon>Mytilidae</taxon>
        <taxon>Mytilinae</taxon>
        <taxon>Mytilus</taxon>
    </lineage>
</organism>
<feature type="region of interest" description="Disordered" evidence="1">
    <location>
        <begin position="646"/>
        <end position="687"/>
    </location>
</feature>
<feature type="compositionally biased region" description="Polar residues" evidence="1">
    <location>
        <begin position="138"/>
        <end position="155"/>
    </location>
</feature>
<feature type="compositionally biased region" description="Basic and acidic residues" evidence="1">
    <location>
        <begin position="432"/>
        <end position="441"/>
    </location>
</feature>
<dbReference type="Proteomes" id="UP000683360">
    <property type="component" value="Unassembled WGS sequence"/>
</dbReference>
<dbReference type="InterPro" id="IPR036020">
    <property type="entry name" value="WW_dom_sf"/>
</dbReference>
<feature type="compositionally biased region" description="Low complexity" evidence="1">
    <location>
        <begin position="163"/>
        <end position="172"/>
    </location>
</feature>
<gene>
    <name evidence="4" type="ORF">MEDL_16251</name>
</gene>
<dbReference type="PROSITE" id="PS50020">
    <property type="entry name" value="WW_DOMAIN_2"/>
    <property type="match status" value="1"/>
</dbReference>
<dbReference type="Pfam" id="PF00784">
    <property type="entry name" value="MyTH4"/>
    <property type="match status" value="1"/>
</dbReference>
<reference evidence="4" key="1">
    <citation type="submission" date="2021-03" db="EMBL/GenBank/DDBJ databases">
        <authorList>
            <person name="Bekaert M."/>
        </authorList>
    </citation>
    <scope>NUCLEOTIDE SEQUENCE</scope>
</reference>
<protein>
    <submittedName>
        <fullName evidence="4">ARHGAP39</fullName>
    </submittedName>
</protein>
<dbReference type="OrthoDB" id="437889at2759"/>
<evidence type="ECO:0000313" key="4">
    <source>
        <dbReference type="EMBL" id="CAG2201741.1"/>
    </source>
</evidence>
<keyword evidence="5" id="KW-1185">Reference proteome</keyword>
<feature type="compositionally biased region" description="Polar residues" evidence="1">
    <location>
        <begin position="543"/>
        <end position="556"/>
    </location>
</feature>
<dbReference type="SMART" id="SM00139">
    <property type="entry name" value="MyTH4"/>
    <property type="match status" value="1"/>
</dbReference>
<evidence type="ECO:0000259" key="2">
    <source>
        <dbReference type="PROSITE" id="PS50020"/>
    </source>
</evidence>
<feature type="region of interest" description="Disordered" evidence="1">
    <location>
        <begin position="522"/>
        <end position="556"/>
    </location>
</feature>
<feature type="region of interest" description="Disordered" evidence="1">
    <location>
        <begin position="106"/>
        <end position="250"/>
    </location>
</feature>
<feature type="compositionally biased region" description="Polar residues" evidence="1">
    <location>
        <begin position="712"/>
        <end position="725"/>
    </location>
</feature>
<name>A0A8S3QY99_MYTED</name>
<dbReference type="Gene3D" id="1.25.40.530">
    <property type="entry name" value="MyTH4 domain"/>
    <property type="match status" value="1"/>
</dbReference>
<feature type="region of interest" description="Disordered" evidence="1">
    <location>
        <begin position="712"/>
        <end position="744"/>
    </location>
</feature>
<dbReference type="GO" id="GO:0005096">
    <property type="term" value="F:GTPase activator activity"/>
    <property type="evidence" value="ECO:0007669"/>
    <property type="project" value="TreeGrafter"/>
</dbReference>